<comment type="caution">
    <text evidence="2">The sequence shown here is derived from an EMBL/GenBank/DDBJ whole genome shotgun (WGS) entry which is preliminary data.</text>
</comment>
<dbReference type="SMART" id="SM00871">
    <property type="entry name" value="AraC_E_bind"/>
    <property type="match status" value="1"/>
</dbReference>
<dbReference type="Pfam" id="PF06445">
    <property type="entry name" value="GyrI-like"/>
    <property type="match status" value="1"/>
</dbReference>
<dbReference type="PANTHER" id="PTHR36444:SF2">
    <property type="entry name" value="TRANSCRIPTIONAL REGULATOR PROTEIN YOBU-RELATED"/>
    <property type="match status" value="1"/>
</dbReference>
<dbReference type="EMBL" id="JAMWYS010000040">
    <property type="protein sequence ID" value="MCO4293708.1"/>
    <property type="molecule type" value="Genomic_DNA"/>
</dbReference>
<accession>A0A9X2JD35</accession>
<feature type="domain" description="AraC effector-binding" evidence="1">
    <location>
        <begin position="1"/>
        <end position="139"/>
    </location>
</feature>
<sequence length="144" mass="16614">MSLIENRTGELWRSFMQKRKEISTAINNDLISMQVYNASYSFENFNPGAIFEKWAAVEVTDFNQVPDGMETFLLEEGLYAVFLHKGAASTGAKTFQYIFGVWLPQSGYTLDNRPHFEVLGEKYKNEDPESEEEIWIPIKAKKKD</sequence>
<protein>
    <submittedName>
        <fullName evidence="2">GyrI-like domain-containing protein</fullName>
    </submittedName>
</protein>
<name>A0A9X2JD35_9SPHI</name>
<keyword evidence="3" id="KW-1185">Reference proteome</keyword>
<dbReference type="Gene3D" id="3.20.80.10">
    <property type="entry name" value="Regulatory factor, effector binding domain"/>
    <property type="match status" value="1"/>
</dbReference>
<organism evidence="2 3">
    <name type="scientific">Solitalea agri</name>
    <dbReference type="NCBI Taxonomy" id="2953739"/>
    <lineage>
        <taxon>Bacteria</taxon>
        <taxon>Pseudomonadati</taxon>
        <taxon>Bacteroidota</taxon>
        <taxon>Sphingobacteriia</taxon>
        <taxon>Sphingobacteriales</taxon>
        <taxon>Sphingobacteriaceae</taxon>
        <taxon>Solitalea</taxon>
    </lineage>
</organism>
<dbReference type="SUPFAM" id="SSF55136">
    <property type="entry name" value="Probable bacterial effector-binding domain"/>
    <property type="match status" value="1"/>
</dbReference>
<proteinExistence type="predicted"/>
<gene>
    <name evidence="2" type="ORF">NF867_12620</name>
</gene>
<dbReference type="InterPro" id="IPR011256">
    <property type="entry name" value="Reg_factor_effector_dom_sf"/>
</dbReference>
<dbReference type="InterPro" id="IPR053182">
    <property type="entry name" value="YobU-like_regulator"/>
</dbReference>
<dbReference type="PANTHER" id="PTHR36444">
    <property type="entry name" value="TRANSCRIPTIONAL REGULATOR PROTEIN YOBU-RELATED"/>
    <property type="match status" value="1"/>
</dbReference>
<dbReference type="InterPro" id="IPR010499">
    <property type="entry name" value="AraC_E-bd"/>
</dbReference>
<dbReference type="InterPro" id="IPR029442">
    <property type="entry name" value="GyrI-like"/>
</dbReference>
<evidence type="ECO:0000259" key="1">
    <source>
        <dbReference type="SMART" id="SM00871"/>
    </source>
</evidence>
<dbReference type="Proteomes" id="UP001155182">
    <property type="component" value="Unassembled WGS sequence"/>
</dbReference>
<dbReference type="AlphaFoldDB" id="A0A9X2JD35"/>
<evidence type="ECO:0000313" key="2">
    <source>
        <dbReference type="EMBL" id="MCO4293708.1"/>
    </source>
</evidence>
<reference evidence="2" key="1">
    <citation type="submission" date="2022-06" db="EMBL/GenBank/DDBJ databases">
        <title>Solitalea sp. MAHUQ-68 isolated from rhizospheric soil.</title>
        <authorList>
            <person name="Huq M.A."/>
        </authorList>
    </citation>
    <scope>NUCLEOTIDE SEQUENCE</scope>
    <source>
        <strain evidence="2">MAHUQ-68</strain>
    </source>
</reference>
<evidence type="ECO:0000313" key="3">
    <source>
        <dbReference type="Proteomes" id="UP001155182"/>
    </source>
</evidence>